<proteinExistence type="predicted"/>
<evidence type="ECO:0000313" key="2">
    <source>
        <dbReference type="Proteomes" id="UP000326289"/>
    </source>
</evidence>
<name>A0A5N6IVL9_9EURO</name>
<accession>A0A5N6IVL9</accession>
<organism evidence="1 2">
    <name type="scientific">Aspergillus minisclerotigenes</name>
    <dbReference type="NCBI Taxonomy" id="656917"/>
    <lineage>
        <taxon>Eukaryota</taxon>
        <taxon>Fungi</taxon>
        <taxon>Dikarya</taxon>
        <taxon>Ascomycota</taxon>
        <taxon>Pezizomycotina</taxon>
        <taxon>Eurotiomycetes</taxon>
        <taxon>Eurotiomycetidae</taxon>
        <taxon>Eurotiales</taxon>
        <taxon>Aspergillaceae</taxon>
        <taxon>Aspergillus</taxon>
        <taxon>Aspergillus subgen. Circumdati</taxon>
    </lineage>
</organism>
<gene>
    <name evidence="1" type="ORF">BDV30DRAFT_229047</name>
</gene>
<dbReference type="EMBL" id="ML732831">
    <property type="protein sequence ID" value="KAB8270408.1"/>
    <property type="molecule type" value="Genomic_DNA"/>
</dbReference>
<dbReference type="Proteomes" id="UP000326289">
    <property type="component" value="Unassembled WGS sequence"/>
</dbReference>
<sequence length="208" mass="23699">MSPTINCVRHESLRKGTFFDQSKISLMRSSPMCRTLQTVPLAFQTALTSTFKPQRIIAFSEAQGTSGGPCDIGSDPDILRRVVEREKWPVNLSFVKDGWNQKKAGSRYSQSNNSIRARARDARLSLRANSRELISNADDDAGIEDSYHHPGTGWHNCEIRAYVFEGDFRSNHDQEAWLMETRESRWERGKVHPMYGKKDQVKLFSAAM</sequence>
<dbReference type="AlphaFoldDB" id="A0A5N6IVL9"/>
<protein>
    <submittedName>
        <fullName evidence="1">Uncharacterized protein</fullName>
    </submittedName>
</protein>
<reference evidence="1 2" key="1">
    <citation type="submission" date="2019-04" db="EMBL/GenBank/DDBJ databases">
        <title>Fungal friends and foes A comparative genomics study of 23 Aspergillus species from section Flavi.</title>
        <authorList>
            <consortium name="DOE Joint Genome Institute"/>
            <person name="Kjaerbolling I."/>
            <person name="Vesth T.C."/>
            <person name="Frisvad J.C."/>
            <person name="Nybo J.L."/>
            <person name="Theobald S."/>
            <person name="Kildgaard S."/>
            <person name="Petersen T.I."/>
            <person name="Kuo A."/>
            <person name="Sato A."/>
            <person name="Lyhne E.K."/>
            <person name="Kogle M.E."/>
            <person name="Wiebenga A."/>
            <person name="Kun R.S."/>
            <person name="Lubbers R.J."/>
            <person name="Makela M.R."/>
            <person name="Barry K."/>
            <person name="Chovatia M."/>
            <person name="Clum A."/>
            <person name="Daum C."/>
            <person name="Haridas S."/>
            <person name="He G."/>
            <person name="LaButti K."/>
            <person name="Lipzen A."/>
            <person name="Mondo S."/>
            <person name="Pangilinan J."/>
            <person name="Riley R."/>
            <person name="Salamov A."/>
            <person name="Simmons B.A."/>
            <person name="Magnuson J.K."/>
            <person name="Henrissat B."/>
            <person name="Mortensen U.H."/>
            <person name="Larsen T.O."/>
            <person name="De vries R.P."/>
            <person name="Grigoriev I.V."/>
            <person name="Machida M."/>
            <person name="Baker S.E."/>
            <person name="Andersen M.R."/>
        </authorList>
    </citation>
    <scope>NUCLEOTIDE SEQUENCE [LARGE SCALE GENOMIC DNA]</scope>
    <source>
        <strain evidence="1 2">CBS 117635</strain>
    </source>
</reference>
<keyword evidence="2" id="KW-1185">Reference proteome</keyword>
<evidence type="ECO:0000313" key="1">
    <source>
        <dbReference type="EMBL" id="KAB8270408.1"/>
    </source>
</evidence>